<keyword evidence="1" id="KW-0227">DNA damage</keyword>
<dbReference type="Proteomes" id="UP000621266">
    <property type="component" value="Unassembled WGS sequence"/>
</dbReference>
<feature type="domain" description="ATPase AAA-type core" evidence="2">
    <location>
        <begin position="23"/>
        <end position="344"/>
    </location>
</feature>
<keyword evidence="1" id="KW-0742">SOS response</keyword>
<dbReference type="RefSeq" id="WP_098752035.1">
    <property type="nucleotide sequence ID" value="NZ_WHPN01000209.1"/>
</dbReference>
<comment type="caution">
    <text evidence="3">The sequence shown here is derived from an EMBL/GenBank/DDBJ whole genome shotgun (WGS) entry which is preliminary data.</text>
</comment>
<organism evidence="3 4">
    <name type="scientific">Streptomyces lycii</name>
    <dbReference type="NCBI Taxonomy" id="2654337"/>
    <lineage>
        <taxon>Bacteria</taxon>
        <taxon>Bacillati</taxon>
        <taxon>Actinomycetota</taxon>
        <taxon>Actinomycetes</taxon>
        <taxon>Kitasatosporales</taxon>
        <taxon>Streptomycetaceae</taxon>
        <taxon>Streptomyces</taxon>
    </lineage>
</organism>
<gene>
    <name evidence="3" type="ORF">GCU69_08750</name>
</gene>
<dbReference type="PIRSF" id="PIRSF029347">
    <property type="entry name" value="RecF"/>
    <property type="match status" value="1"/>
</dbReference>
<dbReference type="Pfam" id="PF13304">
    <property type="entry name" value="AAA_21"/>
    <property type="match status" value="1"/>
</dbReference>
<evidence type="ECO:0000259" key="2">
    <source>
        <dbReference type="Pfam" id="PF13304"/>
    </source>
</evidence>
<accession>A0ABQ7FLJ1</accession>
<dbReference type="InterPro" id="IPR027417">
    <property type="entry name" value="P-loop_NTPase"/>
</dbReference>
<evidence type="ECO:0000313" key="3">
    <source>
        <dbReference type="EMBL" id="KAF4409488.1"/>
    </source>
</evidence>
<keyword evidence="4" id="KW-1185">Reference proteome</keyword>
<dbReference type="EMBL" id="WHPN01000209">
    <property type="protein sequence ID" value="KAF4409488.1"/>
    <property type="molecule type" value="Genomic_DNA"/>
</dbReference>
<dbReference type="PANTHER" id="PTHR32182">
    <property type="entry name" value="DNA REPLICATION AND REPAIR PROTEIN RECF"/>
    <property type="match status" value="1"/>
</dbReference>
<proteinExistence type="predicted"/>
<protein>
    <submittedName>
        <fullName evidence="3">AAA family ATPase</fullName>
    </submittedName>
</protein>
<sequence>MMRTLAVENYRSLRHLVVSLDRLNVVTGANGTGKSSLYRSLRLLAASARGGAVAALAREGGMPSTLWAGPEKVGRAVREGRYAVQGTVRSEPVNLRLGFSGDEFGYAVDFGHPRPADSFFDRDPEIKREATWSGPVLRPAALLSERAGPSVRTRAADGGWHRSAGEIRPYDSMLSESADPETAPDLLRLREHIRSWRFYDHVRTDADAPARTPQVGTRTPVLSGDGSDLAAALQTIRETGDAEALDAAVDAAFPGSRVEIGGRSGGRFELLLRQHGLLRPLGAAELSDGTLRYLLWAAALLTPRPPALLVLNEPETSLHPDLLPPLADLMLTAAPRTQMVVVTHAEPLARALAKGAAGHGIDLNTIELVKEFGQTLVAGREGMLDEPAWHWPKR</sequence>
<evidence type="ECO:0000256" key="1">
    <source>
        <dbReference type="ARBA" id="ARBA00023236"/>
    </source>
</evidence>
<dbReference type="Gene3D" id="3.40.50.300">
    <property type="entry name" value="P-loop containing nucleotide triphosphate hydrolases"/>
    <property type="match status" value="2"/>
</dbReference>
<dbReference type="InterPro" id="IPR014555">
    <property type="entry name" value="RecF-like"/>
</dbReference>
<reference evidence="3 4" key="1">
    <citation type="submission" date="2019-10" db="EMBL/GenBank/DDBJ databases">
        <title>Streptomyces tenebrisbrunneis sp.nov., an endogenous actinomycete isolated from of Lycium ruthenicum.</title>
        <authorList>
            <person name="Ma L."/>
        </authorList>
    </citation>
    <scope>NUCLEOTIDE SEQUENCE [LARGE SCALE GENOMIC DNA]</scope>
    <source>
        <strain evidence="3 4">TRM 66187</strain>
    </source>
</reference>
<name>A0ABQ7FLJ1_9ACTN</name>
<dbReference type="SUPFAM" id="SSF52540">
    <property type="entry name" value="P-loop containing nucleoside triphosphate hydrolases"/>
    <property type="match status" value="1"/>
</dbReference>
<dbReference type="InterPro" id="IPR003959">
    <property type="entry name" value="ATPase_AAA_core"/>
</dbReference>
<dbReference type="PANTHER" id="PTHR32182:SF25">
    <property type="entry name" value="SLR1056 PROTEIN"/>
    <property type="match status" value="1"/>
</dbReference>
<evidence type="ECO:0000313" key="4">
    <source>
        <dbReference type="Proteomes" id="UP000621266"/>
    </source>
</evidence>